<comment type="caution">
    <text evidence="2">The sequence shown here is derived from an EMBL/GenBank/DDBJ whole genome shotgun (WGS) entry which is preliminary data.</text>
</comment>
<organism evidence="2 3">
    <name type="scientific">Abyssicoccus albus</name>
    <dbReference type="NCBI Taxonomy" id="1817405"/>
    <lineage>
        <taxon>Bacteria</taxon>
        <taxon>Bacillati</taxon>
        <taxon>Bacillota</taxon>
        <taxon>Bacilli</taxon>
        <taxon>Bacillales</taxon>
        <taxon>Abyssicoccaceae</taxon>
    </lineage>
</organism>
<proteinExistence type="predicted"/>
<reference evidence="2 3" key="1">
    <citation type="submission" date="2018-11" db="EMBL/GenBank/DDBJ databases">
        <title>Genomic Encyclopedia of Type Strains, Phase IV (KMG-IV): sequencing the most valuable type-strain genomes for metagenomic binning, comparative biology and taxonomic classification.</title>
        <authorList>
            <person name="Goeker M."/>
        </authorList>
    </citation>
    <scope>NUCLEOTIDE SEQUENCE [LARGE SCALE GENOMIC DNA]</scope>
    <source>
        <strain evidence="2 3">DSM 29158</strain>
    </source>
</reference>
<sequence length="149" mass="17623">MRAFNVIRFQIVDEQRINEFLVREGIIIDKSPTTEGWLLEICIELDHQEYFQSLYEQGEQIDIRVMITRPTNDPALFSAKIVDFLELDDELSVIMDCKIHTQRQTYAEQLLKQLIEEGHTGEDLTKTFDRHMQSKPKLKEEHINSEEIE</sequence>
<dbReference type="Proteomes" id="UP000277108">
    <property type="component" value="Unassembled WGS sequence"/>
</dbReference>
<feature type="region of interest" description="Disordered" evidence="1">
    <location>
        <begin position="128"/>
        <end position="149"/>
    </location>
</feature>
<evidence type="ECO:0000313" key="2">
    <source>
        <dbReference type="EMBL" id="RPF56430.1"/>
    </source>
</evidence>
<dbReference type="InterPro" id="IPR025573">
    <property type="entry name" value="YwpF"/>
</dbReference>
<dbReference type="Pfam" id="PF14183">
    <property type="entry name" value="YwpF"/>
    <property type="match status" value="1"/>
</dbReference>
<dbReference type="EMBL" id="RKRK01000003">
    <property type="protein sequence ID" value="RPF56430.1"/>
    <property type="molecule type" value="Genomic_DNA"/>
</dbReference>
<dbReference type="OrthoDB" id="2427395at2"/>
<accession>A0A3N5BMQ1</accession>
<gene>
    <name evidence="2" type="ORF">EDD62_1066</name>
</gene>
<evidence type="ECO:0000256" key="1">
    <source>
        <dbReference type="SAM" id="MobiDB-lite"/>
    </source>
</evidence>
<keyword evidence="3" id="KW-1185">Reference proteome</keyword>
<name>A0A3N5BMQ1_9BACL</name>
<protein>
    <submittedName>
        <fullName evidence="2">YwpF-like protein</fullName>
    </submittedName>
</protein>
<dbReference type="RefSeq" id="WP_123807823.1">
    <property type="nucleotide sequence ID" value="NZ_RKRK01000003.1"/>
</dbReference>
<dbReference type="AlphaFoldDB" id="A0A3N5BMQ1"/>
<evidence type="ECO:0000313" key="3">
    <source>
        <dbReference type="Proteomes" id="UP000277108"/>
    </source>
</evidence>